<keyword evidence="2" id="KW-0328">Glycosyltransferase</keyword>
<evidence type="ECO:0000259" key="5">
    <source>
        <dbReference type="Pfam" id="PF00535"/>
    </source>
</evidence>
<evidence type="ECO:0000256" key="3">
    <source>
        <dbReference type="ARBA" id="ARBA00022679"/>
    </source>
</evidence>
<dbReference type="GO" id="GO:0016757">
    <property type="term" value="F:glycosyltransferase activity"/>
    <property type="evidence" value="ECO:0007669"/>
    <property type="project" value="UniProtKB-KW"/>
</dbReference>
<keyword evidence="7" id="KW-1185">Reference proteome</keyword>
<comment type="similarity">
    <text evidence="1">Belongs to the glycosyltransferase 2 family.</text>
</comment>
<sequence length="400" mass="45713">MFLMIGGYLTHRKHLKIVANLDEDLVELPTVSILIPAHNEEIVIEETIKAMVAQNYPKDKLEVIVVNDNSTDGTGKICDHYAQKYDFVKVLHTIPPQGGKGKSGALNQGLKHSTGELIVVYDADNTPEPEAVYQLALGISTDEKAGAVVGKFRVTNGNDNLLTRFINMETITFQWMAQAGRWNWFKLTTIPGTNFGIRRSVVEELGGWDEQALSEDTELSFRVYDLGYHIRFYPSAITWEQEPDSVKVWWKQRTRWARGNEYVIAKFLLNAKEISNKKVFLDLFYFLFVYILFFAGIIGSHAIFISQLFTNSPLTIGPVSNVLLVVGVFMFLTEIWLSLSLEKGQLTIKNALVSILMYFIYSQMWVLLVAYATLLELKRIVFKEEVKWYKTERIKKQKTS</sequence>
<feature type="transmembrane region" description="Helical" evidence="4">
    <location>
        <begin position="321"/>
        <end position="339"/>
    </location>
</feature>
<dbReference type="STRING" id="154621.RV11_GL001743"/>
<dbReference type="EMBL" id="AJAT01000010">
    <property type="protein sequence ID" value="EOL46637.1"/>
    <property type="molecule type" value="Genomic_DNA"/>
</dbReference>
<dbReference type="PANTHER" id="PTHR43630:SF1">
    <property type="entry name" value="POLY-BETA-1,6-N-ACETYL-D-GLUCOSAMINE SYNTHASE"/>
    <property type="match status" value="1"/>
</dbReference>
<dbReference type="CDD" id="cd06423">
    <property type="entry name" value="CESA_like"/>
    <property type="match status" value="1"/>
</dbReference>
<evidence type="ECO:0000256" key="4">
    <source>
        <dbReference type="SAM" id="Phobius"/>
    </source>
</evidence>
<proteinExistence type="inferred from homology"/>
<keyword evidence="4" id="KW-1133">Transmembrane helix</keyword>
<organism evidence="6 7">
    <name type="scientific">Enterococcus phoeniculicola ATCC BAA-412</name>
    <dbReference type="NCBI Taxonomy" id="1158610"/>
    <lineage>
        <taxon>Bacteria</taxon>
        <taxon>Bacillati</taxon>
        <taxon>Bacillota</taxon>
        <taxon>Bacilli</taxon>
        <taxon>Lactobacillales</taxon>
        <taxon>Enterococcaceae</taxon>
        <taxon>Enterococcus</taxon>
    </lineage>
</organism>
<keyword evidence="4" id="KW-0472">Membrane</keyword>
<dbReference type="PATRIC" id="fig|1158610.3.peg.734"/>
<dbReference type="Pfam" id="PF00535">
    <property type="entry name" value="Glycos_transf_2"/>
    <property type="match status" value="1"/>
</dbReference>
<name>R3WGP7_9ENTE</name>
<comment type="caution">
    <text evidence="6">The sequence shown here is derived from an EMBL/GenBank/DDBJ whole genome shotgun (WGS) entry which is preliminary data.</text>
</comment>
<dbReference type="AlphaFoldDB" id="R3WGP7"/>
<gene>
    <name evidence="6" type="ORF">UC3_00757</name>
</gene>
<evidence type="ECO:0000256" key="1">
    <source>
        <dbReference type="ARBA" id="ARBA00006739"/>
    </source>
</evidence>
<keyword evidence="3" id="KW-0808">Transferase</keyword>
<feature type="domain" description="Glycosyltransferase 2-like" evidence="5">
    <location>
        <begin position="32"/>
        <end position="206"/>
    </location>
</feature>
<evidence type="ECO:0000256" key="2">
    <source>
        <dbReference type="ARBA" id="ARBA00022676"/>
    </source>
</evidence>
<reference evidence="6 7" key="1">
    <citation type="submission" date="2013-02" db="EMBL/GenBank/DDBJ databases">
        <title>The Genome Sequence of Enterococcus phoeniculicola BAA-412.</title>
        <authorList>
            <consortium name="The Broad Institute Genome Sequencing Platform"/>
            <consortium name="The Broad Institute Genome Sequencing Center for Infectious Disease"/>
            <person name="Earl A.M."/>
            <person name="Gilmore M.S."/>
            <person name="Lebreton F."/>
            <person name="Walker B."/>
            <person name="Young S.K."/>
            <person name="Zeng Q."/>
            <person name="Gargeya S."/>
            <person name="Fitzgerald M."/>
            <person name="Haas B."/>
            <person name="Abouelleil A."/>
            <person name="Alvarado L."/>
            <person name="Arachchi H.M."/>
            <person name="Berlin A.M."/>
            <person name="Chapman S.B."/>
            <person name="Dewar J."/>
            <person name="Goldberg J."/>
            <person name="Griggs A."/>
            <person name="Gujja S."/>
            <person name="Hansen M."/>
            <person name="Howarth C."/>
            <person name="Imamovic A."/>
            <person name="Larimer J."/>
            <person name="McCowan C."/>
            <person name="Murphy C."/>
            <person name="Neiman D."/>
            <person name="Pearson M."/>
            <person name="Priest M."/>
            <person name="Roberts A."/>
            <person name="Saif S."/>
            <person name="Shea T."/>
            <person name="Sisk P."/>
            <person name="Sykes S."/>
            <person name="Wortman J."/>
            <person name="Nusbaum C."/>
            <person name="Birren B."/>
        </authorList>
    </citation>
    <scope>NUCLEOTIDE SEQUENCE [LARGE SCALE GENOMIC DNA]</scope>
    <source>
        <strain evidence="6 7">ATCC BAA-412</strain>
    </source>
</reference>
<feature type="transmembrane region" description="Helical" evidence="4">
    <location>
        <begin position="283"/>
        <end position="309"/>
    </location>
</feature>
<dbReference type="InterPro" id="IPR029044">
    <property type="entry name" value="Nucleotide-diphossugar_trans"/>
</dbReference>
<dbReference type="HOGENOM" id="CLU_023978_2_2_9"/>
<dbReference type="RefSeq" id="WP_010767430.1">
    <property type="nucleotide sequence ID" value="NZ_ASWE01000002.1"/>
</dbReference>
<dbReference type="SUPFAM" id="SSF53448">
    <property type="entry name" value="Nucleotide-diphospho-sugar transferases"/>
    <property type="match status" value="1"/>
</dbReference>
<dbReference type="InterPro" id="IPR001173">
    <property type="entry name" value="Glyco_trans_2-like"/>
</dbReference>
<dbReference type="Proteomes" id="UP000013785">
    <property type="component" value="Unassembled WGS sequence"/>
</dbReference>
<evidence type="ECO:0000313" key="7">
    <source>
        <dbReference type="Proteomes" id="UP000013785"/>
    </source>
</evidence>
<dbReference type="Gene3D" id="3.90.550.10">
    <property type="entry name" value="Spore Coat Polysaccharide Biosynthesis Protein SpsA, Chain A"/>
    <property type="match status" value="1"/>
</dbReference>
<protein>
    <recommendedName>
        <fullName evidence="5">Glycosyltransferase 2-like domain-containing protein</fullName>
    </recommendedName>
</protein>
<accession>R3WGP7</accession>
<feature type="transmembrane region" description="Helical" evidence="4">
    <location>
        <begin position="351"/>
        <end position="374"/>
    </location>
</feature>
<evidence type="ECO:0000313" key="6">
    <source>
        <dbReference type="EMBL" id="EOL46637.1"/>
    </source>
</evidence>
<dbReference type="eggNOG" id="COG1215">
    <property type="taxonomic scope" value="Bacteria"/>
</dbReference>
<dbReference type="PANTHER" id="PTHR43630">
    <property type="entry name" value="POLY-BETA-1,6-N-ACETYL-D-GLUCOSAMINE SYNTHASE"/>
    <property type="match status" value="1"/>
</dbReference>
<keyword evidence="4" id="KW-0812">Transmembrane</keyword>